<dbReference type="Proteomes" id="UP000008367">
    <property type="component" value="Unassembled WGS sequence"/>
</dbReference>
<sequence length="15" mass="1725">MRECPSSINSQETEN</sequence>
<dbReference type="EMBL" id="AJSR01001258">
    <property type="protein sequence ID" value="EKM31294.1"/>
    <property type="molecule type" value="Genomic_DNA"/>
</dbReference>
<comment type="caution">
    <text evidence="1">The sequence shown here is derived from an EMBL/GenBank/DDBJ whole genome shotgun (WGS) entry which is preliminary data.</text>
</comment>
<accession>A0A454CY18</accession>
<feature type="non-terminal residue" evidence="1">
    <location>
        <position position="15"/>
    </location>
</feature>
<evidence type="ECO:0000313" key="1">
    <source>
        <dbReference type="EMBL" id="EKM31294.1"/>
    </source>
</evidence>
<evidence type="ECO:0000313" key="2">
    <source>
        <dbReference type="Proteomes" id="UP000008367"/>
    </source>
</evidence>
<proteinExistence type="predicted"/>
<name>A0A454CY18_VIBHA</name>
<protein>
    <submittedName>
        <fullName evidence="1">Uncharacterized protein</fullName>
    </submittedName>
</protein>
<reference evidence="1 2" key="1">
    <citation type="submission" date="2012-10" db="EMBL/GenBank/DDBJ databases">
        <title>Genome sequence of Vibrio Cholerae HENC-02.</title>
        <authorList>
            <person name="Eppinger M."/>
            <person name="Hasan N.A."/>
            <person name="Sengamalay N."/>
            <person name="Hine E."/>
            <person name="Su Q."/>
            <person name="Daugherty S.C."/>
            <person name="Young S."/>
            <person name="Sadzewicz L."/>
            <person name="Tallon L."/>
            <person name="Cebula T.A."/>
            <person name="Ravel J."/>
            <person name="Colwell R.R."/>
        </authorList>
    </citation>
    <scope>NUCLEOTIDE SEQUENCE [LARGE SCALE GENOMIC DNA]</scope>
    <source>
        <strain evidence="1 2">HENC-02</strain>
    </source>
</reference>
<organism evidence="1 2">
    <name type="scientific">Vibrio harveyi</name>
    <name type="common">Beneckea harveyi</name>
    <dbReference type="NCBI Taxonomy" id="669"/>
    <lineage>
        <taxon>Bacteria</taxon>
        <taxon>Pseudomonadati</taxon>
        <taxon>Pseudomonadota</taxon>
        <taxon>Gammaproteobacteria</taxon>
        <taxon>Vibrionales</taxon>
        <taxon>Vibrionaceae</taxon>
        <taxon>Vibrio</taxon>
    </lineage>
</organism>
<gene>
    <name evidence="1" type="ORF">VCHENC02_3050A</name>
</gene>